<name>A0AAD0PWF6_PSEAV</name>
<protein>
    <submittedName>
        <fullName evidence="1">Uncharacterized protein</fullName>
    </submittedName>
</protein>
<geneLocation type="plasmid" evidence="2">
    <name>pmppla107</name>
</geneLocation>
<dbReference type="RefSeq" id="WP_005741676.1">
    <property type="nucleotide sequence ID" value="NZ_CP031226.1"/>
</dbReference>
<evidence type="ECO:0000313" key="2">
    <source>
        <dbReference type="Proteomes" id="UP000006426"/>
    </source>
</evidence>
<dbReference type="Proteomes" id="UP000006426">
    <property type="component" value="Plasmid pmppla107"/>
</dbReference>
<gene>
    <name evidence="1" type="ORF">PLA107_032750</name>
</gene>
<reference evidence="1 2" key="1">
    <citation type="journal article" date="2011" name="PLoS Pathog.">
        <title>Dynamic evolution of pathogenicity revealed by sequencing and comparative genomics of 19 Pseudomonas syringae isolates.</title>
        <authorList>
            <person name="Baltrus D.A."/>
            <person name="Nishimura M.T."/>
            <person name="Romanchuk A."/>
            <person name="Chang J.H."/>
            <person name="Mukhtar M.S."/>
            <person name="Cherkis K."/>
            <person name="Roach J."/>
            <person name="Grant S.R."/>
            <person name="Jones C.D."/>
            <person name="Dangl J.L."/>
        </authorList>
    </citation>
    <scope>NUCLEOTIDE SEQUENCE [LARGE SCALE GENOMIC DNA]</scope>
    <source>
        <strain evidence="1 2">M301315</strain>
    </source>
</reference>
<organism evidence="1 2">
    <name type="scientific">Pseudomonas amygdali pv. lachrymans str. M301315</name>
    <dbReference type="NCBI Taxonomy" id="629260"/>
    <lineage>
        <taxon>Bacteria</taxon>
        <taxon>Pseudomonadati</taxon>
        <taxon>Pseudomonadota</taxon>
        <taxon>Gammaproteobacteria</taxon>
        <taxon>Pseudomonadales</taxon>
        <taxon>Pseudomonadaceae</taxon>
        <taxon>Pseudomonas</taxon>
        <taxon>Pseudomonas amygdali</taxon>
    </lineage>
</organism>
<dbReference type="GeneID" id="39474750"/>
<accession>A0AAD0PWF6</accession>
<evidence type="ECO:0000313" key="1">
    <source>
        <dbReference type="EMBL" id="AXH59997.1"/>
    </source>
</evidence>
<proteinExistence type="predicted"/>
<keyword evidence="1" id="KW-0614">Plasmid</keyword>
<sequence>MEQEQSVVEQYITLSINDPFREGRKIQIMVRTNDEDCRYHGKVARYMALQKSLLGHFYRHVEEMNKAKMQHILLRANQTMKDSEIPVLKGYMAQSVSALVAALHMRKLVICGTHVQAFFHLDGLTEHMETDELMVPFTNLTIARDVEAIDIEEPFEQAA</sequence>
<dbReference type="AlphaFoldDB" id="A0AAD0PWF6"/>
<dbReference type="EMBL" id="CP031226">
    <property type="protein sequence ID" value="AXH59997.1"/>
    <property type="molecule type" value="Genomic_DNA"/>
</dbReference>